<dbReference type="Proteomes" id="UP000198666">
    <property type="component" value="Unassembled WGS sequence"/>
</dbReference>
<keyword evidence="2" id="KW-1185">Reference proteome</keyword>
<proteinExistence type="predicted"/>
<protein>
    <submittedName>
        <fullName evidence="1">Uncharacterized protein</fullName>
    </submittedName>
</protein>
<evidence type="ECO:0000313" key="1">
    <source>
        <dbReference type="EMBL" id="SDC16243.1"/>
    </source>
</evidence>
<dbReference type="RefSeq" id="WP_170829553.1">
    <property type="nucleotide sequence ID" value="NZ_FMZB01000001.1"/>
</dbReference>
<sequence length="50" mass="5540">MSNETREYRTGQGIPQMGVYTCQSGEKVAIKAYDAFPHCAALVSYDELPI</sequence>
<evidence type="ECO:0000313" key="2">
    <source>
        <dbReference type="Proteomes" id="UP000198666"/>
    </source>
</evidence>
<reference evidence="2" key="1">
    <citation type="submission" date="2016-10" db="EMBL/GenBank/DDBJ databases">
        <authorList>
            <person name="Varghese N."/>
            <person name="Submissions S."/>
        </authorList>
    </citation>
    <scope>NUCLEOTIDE SEQUENCE [LARGE SCALE GENOMIC DNA]</scope>
    <source>
        <strain evidence="2">DSM 21620</strain>
    </source>
</reference>
<name>A0A1G6JC73_9BACI</name>
<dbReference type="AlphaFoldDB" id="A0A1G6JC73"/>
<gene>
    <name evidence="1" type="ORF">SAMN05421663_101544</name>
</gene>
<accession>A0A1G6JC73</accession>
<organism evidence="1 2">
    <name type="scientific">Terribacillus halophilus</name>
    <dbReference type="NCBI Taxonomy" id="361279"/>
    <lineage>
        <taxon>Bacteria</taxon>
        <taxon>Bacillati</taxon>
        <taxon>Bacillota</taxon>
        <taxon>Bacilli</taxon>
        <taxon>Bacillales</taxon>
        <taxon>Bacillaceae</taxon>
        <taxon>Terribacillus</taxon>
    </lineage>
</organism>
<dbReference type="EMBL" id="FMZB01000001">
    <property type="protein sequence ID" value="SDC16243.1"/>
    <property type="molecule type" value="Genomic_DNA"/>
</dbReference>